<keyword evidence="7" id="KW-1185">Reference proteome</keyword>
<protein>
    <submittedName>
        <fullName evidence="6">Agmatinase</fullName>
    </submittedName>
</protein>
<feature type="binding site" evidence="4">
    <location>
        <position position="225"/>
    </location>
    <ligand>
        <name>Mn(2+)</name>
        <dbReference type="ChEBI" id="CHEBI:29035"/>
        <label>1</label>
    </ligand>
</feature>
<dbReference type="EMBL" id="FRCF01000011">
    <property type="protein sequence ID" value="SHM44993.1"/>
    <property type="molecule type" value="Genomic_DNA"/>
</dbReference>
<accession>A0A1M7IWH5</accession>
<dbReference type="GO" id="GO:0008783">
    <property type="term" value="F:agmatinase activity"/>
    <property type="evidence" value="ECO:0007669"/>
    <property type="project" value="TreeGrafter"/>
</dbReference>
<feature type="binding site" evidence="4">
    <location>
        <position position="143"/>
    </location>
    <ligand>
        <name>Mn(2+)</name>
        <dbReference type="ChEBI" id="CHEBI:29035"/>
        <label>1</label>
    </ligand>
</feature>
<dbReference type="InterPro" id="IPR020855">
    <property type="entry name" value="Ureohydrolase_Mn_BS"/>
</dbReference>
<dbReference type="PIRSF" id="PIRSF036979">
    <property type="entry name" value="Arginase"/>
    <property type="match status" value="1"/>
</dbReference>
<dbReference type="Pfam" id="PF00491">
    <property type="entry name" value="Arginase"/>
    <property type="match status" value="1"/>
</dbReference>
<dbReference type="InterPro" id="IPR005925">
    <property type="entry name" value="Agmatinase-rel"/>
</dbReference>
<name>A0A1M7IWH5_9BACL</name>
<dbReference type="Gene3D" id="3.40.800.10">
    <property type="entry name" value="Ureohydrolase domain"/>
    <property type="match status" value="1"/>
</dbReference>
<dbReference type="InterPro" id="IPR023696">
    <property type="entry name" value="Ureohydrolase_dom_sf"/>
</dbReference>
<dbReference type="PROSITE" id="PS51409">
    <property type="entry name" value="ARGINASE_2"/>
    <property type="match status" value="1"/>
</dbReference>
<dbReference type="RefSeq" id="WP_218587339.1">
    <property type="nucleotide sequence ID" value="NZ_FRCF01000011.1"/>
</dbReference>
<dbReference type="PANTHER" id="PTHR11358">
    <property type="entry name" value="ARGINASE/AGMATINASE"/>
    <property type="match status" value="1"/>
</dbReference>
<gene>
    <name evidence="6" type="ORF">SAMN02745189_02179</name>
</gene>
<dbReference type="AlphaFoldDB" id="A0A1M7IWH5"/>
<dbReference type="PROSITE" id="PS01053">
    <property type="entry name" value="ARGINASE_1"/>
    <property type="match status" value="1"/>
</dbReference>
<keyword evidence="2 4" id="KW-0479">Metal-binding</keyword>
<dbReference type="InterPro" id="IPR006035">
    <property type="entry name" value="Ureohydrolase"/>
</dbReference>
<dbReference type="Proteomes" id="UP000184206">
    <property type="component" value="Unassembled WGS sequence"/>
</dbReference>
<comment type="cofactor">
    <cofactor evidence="4">
        <name>Mn(2+)</name>
        <dbReference type="ChEBI" id="CHEBI:29035"/>
    </cofactor>
    <text evidence="4">Binds 2 manganese ions per subunit.</text>
</comment>
<dbReference type="NCBIfam" id="TIGR01230">
    <property type="entry name" value="agmatinase"/>
    <property type="match status" value="1"/>
</dbReference>
<proteinExistence type="inferred from homology"/>
<organism evidence="6 7">
    <name type="scientific">Lacicoccus alkaliphilus DSM 16010</name>
    <dbReference type="NCBI Taxonomy" id="1123231"/>
    <lineage>
        <taxon>Bacteria</taxon>
        <taxon>Bacillati</taxon>
        <taxon>Bacillota</taxon>
        <taxon>Bacilli</taxon>
        <taxon>Bacillales</taxon>
        <taxon>Salinicoccaceae</taxon>
        <taxon>Lacicoccus</taxon>
    </lineage>
</organism>
<dbReference type="PANTHER" id="PTHR11358:SF26">
    <property type="entry name" value="GUANIDINO ACID HYDROLASE, MITOCHONDRIAL"/>
    <property type="match status" value="1"/>
</dbReference>
<comment type="similarity">
    <text evidence="1">Belongs to the arginase family. Agmatinase subfamily.</text>
</comment>
<keyword evidence="3 5" id="KW-0378">Hydrolase</keyword>
<evidence type="ECO:0000313" key="7">
    <source>
        <dbReference type="Proteomes" id="UP000184206"/>
    </source>
</evidence>
<dbReference type="STRING" id="1123231.SAMN02745189_02179"/>
<feature type="binding site" evidence="4">
    <location>
        <position position="145"/>
    </location>
    <ligand>
        <name>Mn(2+)</name>
        <dbReference type="ChEBI" id="CHEBI:29035"/>
        <label>1</label>
    </ligand>
</feature>
<evidence type="ECO:0000256" key="3">
    <source>
        <dbReference type="ARBA" id="ARBA00022801"/>
    </source>
</evidence>
<evidence type="ECO:0000313" key="6">
    <source>
        <dbReference type="EMBL" id="SHM44993.1"/>
    </source>
</evidence>
<dbReference type="GO" id="GO:0033389">
    <property type="term" value="P:putrescine biosynthetic process from arginine, via agmatine"/>
    <property type="evidence" value="ECO:0007669"/>
    <property type="project" value="TreeGrafter"/>
</dbReference>
<sequence>MSSIDMLAYAGHSTFWGLPHSRDAENQDVTVMGVPFELGLLRRPGARFGPRSVREASVHEMSMHYPWAYDVKLENALIDYGDVGYDLGQERLDYMLDETYTHARRILDQGSKLLTLGGDHTVAYGTIRAAKEKHGTLSLVHIDSHQDSIKTEYGRISRNSFAHDLVQEGAIDPRASVQSYVRTKMPNNFDYNIIYANEAMAQGPEALAGKVKSIVGSNPVYLSIDIDALDPAFAPGTATPVPGGPSTRELRAFLSHLTGLDIVAADLVEVTPNYDAGEMTALAAASLAKDLIYLMTDTIDG</sequence>
<dbReference type="GO" id="GO:0046872">
    <property type="term" value="F:metal ion binding"/>
    <property type="evidence" value="ECO:0007669"/>
    <property type="project" value="UniProtKB-KW"/>
</dbReference>
<feature type="binding site" evidence="4">
    <location>
        <position position="147"/>
    </location>
    <ligand>
        <name>Mn(2+)</name>
        <dbReference type="ChEBI" id="CHEBI:29035"/>
        <label>1</label>
    </ligand>
</feature>
<keyword evidence="4" id="KW-0464">Manganese</keyword>
<evidence type="ECO:0000256" key="2">
    <source>
        <dbReference type="ARBA" id="ARBA00022723"/>
    </source>
</evidence>
<reference evidence="6 7" key="1">
    <citation type="submission" date="2016-11" db="EMBL/GenBank/DDBJ databases">
        <authorList>
            <person name="Jaros S."/>
            <person name="Januszkiewicz K."/>
            <person name="Wedrychowicz H."/>
        </authorList>
    </citation>
    <scope>NUCLEOTIDE SEQUENCE [LARGE SCALE GENOMIC DNA]</scope>
    <source>
        <strain evidence="6 7">DSM 16010</strain>
    </source>
</reference>
<evidence type="ECO:0000256" key="5">
    <source>
        <dbReference type="RuleBase" id="RU003684"/>
    </source>
</evidence>
<dbReference type="SUPFAM" id="SSF52768">
    <property type="entry name" value="Arginase/deacetylase"/>
    <property type="match status" value="1"/>
</dbReference>
<feature type="binding site" evidence="4">
    <location>
        <position position="120"/>
    </location>
    <ligand>
        <name>Mn(2+)</name>
        <dbReference type="ChEBI" id="CHEBI:29035"/>
        <label>1</label>
    </ligand>
</feature>
<feature type="binding site" evidence="4">
    <location>
        <position position="227"/>
    </location>
    <ligand>
        <name>Mn(2+)</name>
        <dbReference type="ChEBI" id="CHEBI:29035"/>
        <label>1</label>
    </ligand>
</feature>
<evidence type="ECO:0000256" key="4">
    <source>
        <dbReference type="PIRSR" id="PIRSR036979-1"/>
    </source>
</evidence>
<evidence type="ECO:0000256" key="1">
    <source>
        <dbReference type="ARBA" id="ARBA00009227"/>
    </source>
</evidence>